<sequence>MALDTHAKLNSSICDEEVGQTPQSLLWVSNKDITLVLDAMNNDLHCKKMHLAHKLENVACTLEGEETSTC</sequence>
<proteinExistence type="predicted"/>
<evidence type="ECO:0000313" key="1">
    <source>
        <dbReference type="EMBL" id="CAD7400762.1"/>
    </source>
</evidence>
<name>A0A7R9CSU9_TIMPO</name>
<reference evidence="1" key="1">
    <citation type="submission" date="2020-11" db="EMBL/GenBank/DDBJ databases">
        <authorList>
            <person name="Tran Van P."/>
        </authorList>
    </citation>
    <scope>NUCLEOTIDE SEQUENCE</scope>
</reference>
<dbReference type="AlphaFoldDB" id="A0A7R9CSU9"/>
<accession>A0A7R9CSU9</accession>
<organism evidence="1">
    <name type="scientific">Timema poppense</name>
    <name type="common">Walking stick</name>
    <dbReference type="NCBI Taxonomy" id="170557"/>
    <lineage>
        <taxon>Eukaryota</taxon>
        <taxon>Metazoa</taxon>
        <taxon>Ecdysozoa</taxon>
        <taxon>Arthropoda</taxon>
        <taxon>Hexapoda</taxon>
        <taxon>Insecta</taxon>
        <taxon>Pterygota</taxon>
        <taxon>Neoptera</taxon>
        <taxon>Polyneoptera</taxon>
        <taxon>Phasmatodea</taxon>
        <taxon>Timematodea</taxon>
        <taxon>Timematoidea</taxon>
        <taxon>Timematidae</taxon>
        <taxon>Timema</taxon>
    </lineage>
</organism>
<gene>
    <name evidence="1" type="ORF">TPSB3V08_LOCUS2765</name>
</gene>
<dbReference type="EMBL" id="OD001138">
    <property type="protein sequence ID" value="CAD7400762.1"/>
    <property type="molecule type" value="Genomic_DNA"/>
</dbReference>
<protein>
    <submittedName>
        <fullName evidence="1">Uncharacterized protein</fullName>
    </submittedName>
</protein>